<sequence>MRLGITQHPRAGEIFLGLAALYWGAVVALWPGSPGLGWAGLDYQQSRATGIAVILSSLVLAIGCRINGRWRWSPVVRLVGVGGLTGVALFLAWHALYAAASAWAVYSFVAAVSVVVWVNTAVDVAALVRGVWDAGRR</sequence>
<dbReference type="RefSeq" id="WP_104072246.1">
    <property type="nucleotide sequence ID" value="NZ_PRDS01000009.1"/>
</dbReference>
<name>A0A2S5JEE7_9RHOB</name>
<comment type="caution">
    <text evidence="2">The sequence shown here is derived from an EMBL/GenBank/DDBJ whole genome shotgun (WGS) entry which is preliminary data.</text>
</comment>
<feature type="transmembrane region" description="Helical" evidence="1">
    <location>
        <begin position="103"/>
        <end position="128"/>
    </location>
</feature>
<evidence type="ECO:0000313" key="2">
    <source>
        <dbReference type="EMBL" id="PPB79758.1"/>
    </source>
</evidence>
<reference evidence="2 3" key="1">
    <citation type="submission" date="2018-01" db="EMBL/GenBank/DDBJ databases">
        <title>Genomic Encyclopedia of Archaeal and Bacterial Type Strains, Phase II (KMG-II): from individual species to whole genera.</title>
        <authorList>
            <person name="Goeker M."/>
        </authorList>
    </citation>
    <scope>NUCLEOTIDE SEQUENCE [LARGE SCALE GENOMIC DNA]</scope>
    <source>
        <strain evidence="2 3">DSM 12048</strain>
    </source>
</reference>
<keyword evidence="1" id="KW-1133">Transmembrane helix</keyword>
<organism evidence="2 3">
    <name type="scientific">Albidovulum inexpectatum</name>
    <dbReference type="NCBI Taxonomy" id="196587"/>
    <lineage>
        <taxon>Bacteria</taxon>
        <taxon>Pseudomonadati</taxon>
        <taxon>Pseudomonadota</taxon>
        <taxon>Alphaproteobacteria</taxon>
        <taxon>Rhodobacterales</taxon>
        <taxon>Paracoccaceae</taxon>
        <taxon>Albidovulum</taxon>
    </lineage>
</organism>
<keyword evidence="1" id="KW-0812">Transmembrane</keyword>
<proteinExistence type="predicted"/>
<dbReference type="EMBL" id="PRDS01000009">
    <property type="protein sequence ID" value="PPB79758.1"/>
    <property type="molecule type" value="Genomic_DNA"/>
</dbReference>
<feature type="transmembrane region" description="Helical" evidence="1">
    <location>
        <begin position="50"/>
        <end position="68"/>
    </location>
</feature>
<evidence type="ECO:0000313" key="3">
    <source>
        <dbReference type="Proteomes" id="UP000239736"/>
    </source>
</evidence>
<evidence type="ECO:0000256" key="1">
    <source>
        <dbReference type="SAM" id="Phobius"/>
    </source>
</evidence>
<accession>A0A2S5JEE7</accession>
<keyword evidence="3" id="KW-1185">Reference proteome</keyword>
<keyword evidence="1" id="KW-0472">Membrane</keyword>
<feature type="transmembrane region" description="Helical" evidence="1">
    <location>
        <begin position="75"/>
        <end position="97"/>
    </location>
</feature>
<dbReference type="AlphaFoldDB" id="A0A2S5JEE7"/>
<protein>
    <submittedName>
        <fullName evidence="2">Uncharacterized protein</fullName>
    </submittedName>
</protein>
<dbReference type="Proteomes" id="UP000239736">
    <property type="component" value="Unassembled WGS sequence"/>
</dbReference>
<feature type="transmembrane region" description="Helical" evidence="1">
    <location>
        <begin position="12"/>
        <end position="30"/>
    </location>
</feature>
<gene>
    <name evidence="2" type="ORF">LV82_02549</name>
</gene>